<evidence type="ECO:0000256" key="2">
    <source>
        <dbReference type="SAM" id="SignalP"/>
    </source>
</evidence>
<dbReference type="AlphaFoldDB" id="A0A218ZAH2"/>
<evidence type="ECO:0000313" key="3">
    <source>
        <dbReference type="EMBL" id="OWP04166.1"/>
    </source>
</evidence>
<evidence type="ECO:0000256" key="1">
    <source>
        <dbReference type="SAM" id="MobiDB-lite"/>
    </source>
</evidence>
<name>A0A218ZAH2_9HELO</name>
<proteinExistence type="predicted"/>
<feature type="compositionally biased region" description="Low complexity" evidence="1">
    <location>
        <begin position="40"/>
        <end position="53"/>
    </location>
</feature>
<keyword evidence="2" id="KW-0732">Signal</keyword>
<reference evidence="3 4" key="1">
    <citation type="submission" date="2017-04" db="EMBL/GenBank/DDBJ databases">
        <title>Draft genome sequence of Marssonina coronaria NL1: causal agent of apple blotch.</title>
        <authorList>
            <person name="Cheng Q."/>
        </authorList>
    </citation>
    <scope>NUCLEOTIDE SEQUENCE [LARGE SCALE GENOMIC DNA]</scope>
    <source>
        <strain evidence="3 4">NL1</strain>
    </source>
</reference>
<comment type="caution">
    <text evidence="3">The sequence shown here is derived from an EMBL/GenBank/DDBJ whole genome shotgun (WGS) entry which is preliminary data.</text>
</comment>
<dbReference type="EMBL" id="MZNU01000132">
    <property type="protein sequence ID" value="OWP04166.1"/>
    <property type="molecule type" value="Genomic_DNA"/>
</dbReference>
<dbReference type="Proteomes" id="UP000242519">
    <property type="component" value="Unassembled WGS sequence"/>
</dbReference>
<evidence type="ECO:0000313" key="4">
    <source>
        <dbReference type="Proteomes" id="UP000242519"/>
    </source>
</evidence>
<dbReference type="InParanoid" id="A0A218ZAH2"/>
<feature type="chain" id="PRO_5013075477" evidence="2">
    <location>
        <begin position="24"/>
        <end position="135"/>
    </location>
</feature>
<feature type="region of interest" description="Disordered" evidence="1">
    <location>
        <begin position="28"/>
        <end position="53"/>
    </location>
</feature>
<protein>
    <submittedName>
        <fullName evidence="3">Uncharacterized protein</fullName>
    </submittedName>
</protein>
<organism evidence="3 4">
    <name type="scientific">Diplocarpon coronariae</name>
    <dbReference type="NCBI Taxonomy" id="2795749"/>
    <lineage>
        <taxon>Eukaryota</taxon>
        <taxon>Fungi</taxon>
        <taxon>Dikarya</taxon>
        <taxon>Ascomycota</taxon>
        <taxon>Pezizomycotina</taxon>
        <taxon>Leotiomycetes</taxon>
        <taxon>Helotiales</taxon>
        <taxon>Drepanopezizaceae</taxon>
        <taxon>Diplocarpon</taxon>
    </lineage>
</organism>
<accession>A0A218ZAH2</accession>
<gene>
    <name evidence="3" type="ORF">B2J93_375</name>
</gene>
<keyword evidence="4" id="KW-1185">Reference proteome</keyword>
<feature type="signal peptide" evidence="2">
    <location>
        <begin position="1"/>
        <end position="23"/>
    </location>
</feature>
<sequence>MPRLLSALLPLLLATSFLPRSLAAPPGLSPTPRLSNTTLPSCASPTSSNPTTAAPAPLNPNACALGCRKPCYDYAYCNGCDALTGKEYVSRSPPFSLRMLLVWGARRGVIRTSADETNPDRQLRCDTASCCECLC</sequence>